<gene>
    <name evidence="1" type="ORF">LCGC14_1940210</name>
</gene>
<dbReference type="AlphaFoldDB" id="A0A0F9HYY9"/>
<evidence type="ECO:0000313" key="1">
    <source>
        <dbReference type="EMBL" id="KKL86890.1"/>
    </source>
</evidence>
<reference evidence="1" key="1">
    <citation type="journal article" date="2015" name="Nature">
        <title>Complex archaea that bridge the gap between prokaryotes and eukaryotes.</title>
        <authorList>
            <person name="Spang A."/>
            <person name="Saw J.H."/>
            <person name="Jorgensen S.L."/>
            <person name="Zaremba-Niedzwiedzka K."/>
            <person name="Martijn J."/>
            <person name="Lind A.E."/>
            <person name="van Eijk R."/>
            <person name="Schleper C."/>
            <person name="Guy L."/>
            <person name="Ettema T.J."/>
        </authorList>
    </citation>
    <scope>NUCLEOTIDE SEQUENCE</scope>
</reference>
<name>A0A0F9HYY9_9ZZZZ</name>
<comment type="caution">
    <text evidence="1">The sequence shown here is derived from an EMBL/GenBank/DDBJ whole genome shotgun (WGS) entry which is preliminary data.</text>
</comment>
<protein>
    <submittedName>
        <fullName evidence="1">Uncharacterized protein</fullName>
    </submittedName>
</protein>
<dbReference type="EMBL" id="LAZR01020985">
    <property type="protein sequence ID" value="KKL86890.1"/>
    <property type="molecule type" value="Genomic_DNA"/>
</dbReference>
<accession>A0A0F9HYY9</accession>
<organism evidence="1">
    <name type="scientific">marine sediment metagenome</name>
    <dbReference type="NCBI Taxonomy" id="412755"/>
    <lineage>
        <taxon>unclassified sequences</taxon>
        <taxon>metagenomes</taxon>
        <taxon>ecological metagenomes</taxon>
    </lineage>
</organism>
<proteinExistence type="predicted"/>
<sequence>MSLDENGYPDEASLEAIEHYDYVENGIEGLLSLIKENWHFLEWGYSRTPSRLYLSTGGWSGNESVIGAMRMNFLFWSLHWMRSRRGGHYVFEVPRLRS</sequence>